<dbReference type="AlphaFoldDB" id="A0A8C8S2W5"/>
<organism evidence="8 9">
    <name type="scientific">Pelusios castaneus</name>
    <name type="common">West African mud turtle</name>
    <dbReference type="NCBI Taxonomy" id="367368"/>
    <lineage>
        <taxon>Eukaryota</taxon>
        <taxon>Metazoa</taxon>
        <taxon>Chordata</taxon>
        <taxon>Craniata</taxon>
        <taxon>Vertebrata</taxon>
        <taxon>Euteleostomi</taxon>
        <taxon>Archelosauria</taxon>
        <taxon>Testudinata</taxon>
        <taxon>Testudines</taxon>
        <taxon>Pleurodira</taxon>
        <taxon>Pelomedusidae</taxon>
        <taxon>Pelusios</taxon>
    </lineage>
</organism>
<dbReference type="Gene3D" id="3.10.100.10">
    <property type="entry name" value="Mannose-Binding Protein A, subunit A"/>
    <property type="match status" value="1"/>
</dbReference>
<dbReference type="PANTHER" id="PTHR22800">
    <property type="entry name" value="C-TYPE LECTIN PROTEINS"/>
    <property type="match status" value="1"/>
</dbReference>
<dbReference type="GO" id="GO:0002223">
    <property type="term" value="P:stimulatory C-type lectin receptor signaling pathway"/>
    <property type="evidence" value="ECO:0007669"/>
    <property type="project" value="TreeGrafter"/>
</dbReference>
<comment type="subcellular location">
    <subcellularLocation>
        <location evidence="1">Membrane</location>
        <topology evidence="1">Single-pass type II membrane protein</topology>
    </subcellularLocation>
</comment>
<keyword evidence="6 7" id="KW-0472">Membrane</keyword>
<evidence type="ECO:0000256" key="4">
    <source>
        <dbReference type="ARBA" id="ARBA00022968"/>
    </source>
</evidence>
<dbReference type="InterPro" id="IPR016186">
    <property type="entry name" value="C-type_lectin-like/link_sf"/>
</dbReference>
<dbReference type="SUPFAM" id="SSF56436">
    <property type="entry name" value="C-type lectin-like"/>
    <property type="match status" value="1"/>
</dbReference>
<dbReference type="InterPro" id="IPR050919">
    <property type="entry name" value="NKG2/CD94_NK_receptors"/>
</dbReference>
<sequence>MKILSQFKRTETQKHISHMLMRISGMTCRELESHSLQLLCPHRNSIPTPTPDFRPSCILCPVNWQWIGGDTCFYISTEKRSWKKSQEFCSSQNSTLLMIKDTEKLKLVCPYFMVFIFYVHVIFLKSPETRKCILVRNITLQDIIEEIGGTNLLNLAVVMRHALETTIYPFHEEGVDNCSNGNC</sequence>
<keyword evidence="4" id="KW-0735">Signal-anchor</keyword>
<evidence type="ECO:0000256" key="2">
    <source>
        <dbReference type="ARBA" id="ARBA00022692"/>
    </source>
</evidence>
<evidence type="ECO:0000313" key="8">
    <source>
        <dbReference type="Ensembl" id="ENSPCEP00000014454.1"/>
    </source>
</evidence>
<dbReference type="Ensembl" id="ENSPCET00000014981.1">
    <property type="protein sequence ID" value="ENSPCEP00000014454.1"/>
    <property type="gene ID" value="ENSPCEG00000011450.1"/>
</dbReference>
<reference evidence="8" key="2">
    <citation type="submission" date="2025-09" db="UniProtKB">
        <authorList>
            <consortium name="Ensembl"/>
        </authorList>
    </citation>
    <scope>IDENTIFICATION</scope>
</reference>
<evidence type="ECO:0008006" key="10">
    <source>
        <dbReference type="Google" id="ProtNLM"/>
    </source>
</evidence>
<keyword evidence="2 7" id="KW-0812">Transmembrane</keyword>
<keyword evidence="5 7" id="KW-1133">Transmembrane helix</keyword>
<dbReference type="GO" id="GO:0016020">
    <property type="term" value="C:membrane"/>
    <property type="evidence" value="ECO:0007669"/>
    <property type="project" value="UniProtKB-SubCell"/>
</dbReference>
<dbReference type="GO" id="GO:0045954">
    <property type="term" value="P:positive regulation of natural killer cell mediated cytotoxicity"/>
    <property type="evidence" value="ECO:0007669"/>
    <property type="project" value="TreeGrafter"/>
</dbReference>
<evidence type="ECO:0000313" key="9">
    <source>
        <dbReference type="Proteomes" id="UP000694393"/>
    </source>
</evidence>
<dbReference type="InterPro" id="IPR016187">
    <property type="entry name" value="CTDL_fold"/>
</dbReference>
<evidence type="ECO:0000256" key="7">
    <source>
        <dbReference type="SAM" id="Phobius"/>
    </source>
</evidence>
<dbReference type="PANTHER" id="PTHR22800:SF252">
    <property type="entry name" value="NATURAL KILLER CELLS ANTIGEN CD94"/>
    <property type="match status" value="1"/>
</dbReference>
<proteinExistence type="predicted"/>
<feature type="transmembrane region" description="Helical" evidence="7">
    <location>
        <begin position="107"/>
        <end position="124"/>
    </location>
</feature>
<dbReference type="GO" id="GO:0030246">
    <property type="term" value="F:carbohydrate binding"/>
    <property type="evidence" value="ECO:0007669"/>
    <property type="project" value="UniProtKB-KW"/>
</dbReference>
<evidence type="ECO:0000256" key="3">
    <source>
        <dbReference type="ARBA" id="ARBA00022734"/>
    </source>
</evidence>
<evidence type="ECO:0000256" key="6">
    <source>
        <dbReference type="ARBA" id="ARBA00023136"/>
    </source>
</evidence>
<evidence type="ECO:0000256" key="1">
    <source>
        <dbReference type="ARBA" id="ARBA00004606"/>
    </source>
</evidence>
<accession>A0A8C8S2W5</accession>
<dbReference type="Proteomes" id="UP000694393">
    <property type="component" value="Unplaced"/>
</dbReference>
<keyword evidence="9" id="KW-1185">Reference proteome</keyword>
<keyword evidence="3" id="KW-0430">Lectin</keyword>
<protein>
    <recommendedName>
        <fullName evidence="10">C-type lectin domain-containing protein</fullName>
    </recommendedName>
</protein>
<reference evidence="8" key="1">
    <citation type="submission" date="2025-08" db="UniProtKB">
        <authorList>
            <consortium name="Ensembl"/>
        </authorList>
    </citation>
    <scope>IDENTIFICATION</scope>
</reference>
<evidence type="ECO:0000256" key="5">
    <source>
        <dbReference type="ARBA" id="ARBA00022989"/>
    </source>
</evidence>
<name>A0A8C8S2W5_9SAUR</name>